<dbReference type="SUPFAM" id="SSF48613">
    <property type="entry name" value="Heme oxygenase-like"/>
    <property type="match status" value="1"/>
</dbReference>
<dbReference type="InterPro" id="IPR016084">
    <property type="entry name" value="Haem_Oase-like_multi-hlx"/>
</dbReference>
<keyword evidence="2" id="KW-1185">Reference proteome</keyword>
<sequence length="178" mass="19476">MLDATVDGWRIETTSGYGAFLSASAAALTPLELALERAGVAEWLPDWAQRARRVDLARDLAVMRLDAPPLAAAWVPDRDFAAGLLYVLEGSRLGARFLARQVRAADAALPLAYLTHGEDHDLWRSFVVWLEAIPKVGFRTDAAEAGARYGFQYFSDAFERLAPSPGNLNVRAGPHVRV</sequence>
<evidence type="ECO:0000313" key="1">
    <source>
        <dbReference type="EMBL" id="USQ96108.1"/>
    </source>
</evidence>
<dbReference type="CDD" id="cd19166">
    <property type="entry name" value="HemeO-bac"/>
    <property type="match status" value="1"/>
</dbReference>
<proteinExistence type="predicted"/>
<organism evidence="1 2">
    <name type="scientific">Caulobacter segnis</name>
    <dbReference type="NCBI Taxonomy" id="88688"/>
    <lineage>
        <taxon>Bacteria</taxon>
        <taxon>Pseudomonadati</taxon>
        <taxon>Pseudomonadota</taxon>
        <taxon>Alphaproteobacteria</taxon>
        <taxon>Caulobacterales</taxon>
        <taxon>Caulobacteraceae</taxon>
        <taxon>Caulobacter</taxon>
    </lineage>
</organism>
<dbReference type="EMBL" id="CP096040">
    <property type="protein sequence ID" value="USQ96108.1"/>
    <property type="molecule type" value="Genomic_DNA"/>
</dbReference>
<protein>
    <submittedName>
        <fullName evidence="1">Biliverdin-producing heme oxygenase</fullName>
    </submittedName>
</protein>
<accession>A0ABY4ZTT0</accession>
<name>A0ABY4ZTT0_9CAUL</name>
<dbReference type="Gene3D" id="1.20.910.10">
    <property type="entry name" value="Heme oxygenase-like"/>
    <property type="match status" value="1"/>
</dbReference>
<reference evidence="1 2" key="1">
    <citation type="submission" date="2022-04" db="EMBL/GenBank/DDBJ databases">
        <title>Genome sequence of soybean root-associated Caulobacter segnis RL271.</title>
        <authorList>
            <person name="Longley R."/>
            <person name="Bonito G."/>
            <person name="Trigodet F."/>
            <person name="Crosson S."/>
            <person name="Fiebig A."/>
        </authorList>
    </citation>
    <scope>NUCLEOTIDE SEQUENCE [LARGE SCALE GENOMIC DNA]</scope>
    <source>
        <strain evidence="1 2">RL271</strain>
    </source>
</reference>
<gene>
    <name evidence="1" type="ORF">MZV50_00415</name>
</gene>
<evidence type="ECO:0000313" key="2">
    <source>
        <dbReference type="Proteomes" id="UP001057520"/>
    </source>
</evidence>
<dbReference type="Proteomes" id="UP001057520">
    <property type="component" value="Chromosome"/>
</dbReference>